<protein>
    <recommendedName>
        <fullName evidence="6">RING-type domain-containing protein</fullName>
    </recommendedName>
</protein>
<reference evidence="7 8" key="1">
    <citation type="journal article" date="2013" name="Nature">
        <title>Insights into bilaterian evolution from three spiralian genomes.</title>
        <authorList>
            <person name="Simakov O."/>
            <person name="Marletaz F."/>
            <person name="Cho S.J."/>
            <person name="Edsinger-Gonzales E."/>
            <person name="Havlak P."/>
            <person name="Hellsten U."/>
            <person name="Kuo D.H."/>
            <person name="Larsson T."/>
            <person name="Lv J."/>
            <person name="Arendt D."/>
            <person name="Savage R."/>
            <person name="Osoegawa K."/>
            <person name="de Jong P."/>
            <person name="Grimwood J."/>
            <person name="Chapman J.A."/>
            <person name="Shapiro H."/>
            <person name="Aerts A."/>
            <person name="Otillar R.P."/>
            <person name="Terry A.Y."/>
            <person name="Boore J.L."/>
            <person name="Grigoriev I.V."/>
            <person name="Lindberg D.R."/>
            <person name="Seaver E.C."/>
            <person name="Weisblat D.A."/>
            <person name="Putnam N.H."/>
            <person name="Rokhsar D.S."/>
        </authorList>
    </citation>
    <scope>NUCLEOTIDE SEQUENCE [LARGE SCALE GENOMIC DNA]</scope>
</reference>
<feature type="domain" description="RING-type" evidence="6">
    <location>
        <begin position="5"/>
        <end position="48"/>
    </location>
</feature>
<feature type="compositionally biased region" description="Basic and acidic residues" evidence="5">
    <location>
        <begin position="255"/>
        <end position="267"/>
    </location>
</feature>
<evidence type="ECO:0000256" key="4">
    <source>
        <dbReference type="SAM" id="Coils"/>
    </source>
</evidence>
<dbReference type="KEGG" id="lgi:LOTGIDRAFT_64498"/>
<dbReference type="AlphaFoldDB" id="V4B1Y7"/>
<dbReference type="GO" id="GO:0031297">
    <property type="term" value="P:replication fork processing"/>
    <property type="evidence" value="ECO:0007669"/>
    <property type="project" value="TreeGrafter"/>
</dbReference>
<dbReference type="GeneID" id="20251711"/>
<proteinExistence type="predicted"/>
<dbReference type="Proteomes" id="UP000030746">
    <property type="component" value="Unassembled WGS sequence"/>
</dbReference>
<dbReference type="InterPro" id="IPR013083">
    <property type="entry name" value="Znf_RING/FYVE/PHD"/>
</dbReference>
<evidence type="ECO:0000313" key="8">
    <source>
        <dbReference type="Proteomes" id="UP000030746"/>
    </source>
</evidence>
<evidence type="ECO:0000259" key="6">
    <source>
        <dbReference type="PROSITE" id="PS50089"/>
    </source>
</evidence>
<dbReference type="EMBL" id="KB203946">
    <property type="protein sequence ID" value="ESO82314.1"/>
    <property type="molecule type" value="Genomic_DNA"/>
</dbReference>
<dbReference type="GO" id="GO:0061630">
    <property type="term" value="F:ubiquitin protein ligase activity"/>
    <property type="evidence" value="ECO:0007669"/>
    <property type="project" value="TreeGrafter"/>
</dbReference>
<dbReference type="CTD" id="20251711"/>
<keyword evidence="1 3" id="KW-0479">Metal-binding</keyword>
<evidence type="ECO:0000256" key="5">
    <source>
        <dbReference type="SAM" id="MobiDB-lite"/>
    </source>
</evidence>
<evidence type="ECO:0000256" key="2">
    <source>
        <dbReference type="ARBA" id="ARBA00022833"/>
    </source>
</evidence>
<dbReference type="STRING" id="225164.V4B1Y7"/>
<keyword evidence="1 3" id="KW-0863">Zinc-finger</keyword>
<feature type="region of interest" description="Disordered" evidence="5">
    <location>
        <begin position="255"/>
        <end position="280"/>
    </location>
</feature>
<gene>
    <name evidence="7" type="ORF">LOTGIDRAFT_64498</name>
</gene>
<keyword evidence="8" id="KW-1185">Reference proteome</keyword>
<dbReference type="PROSITE" id="PS50089">
    <property type="entry name" value="ZF_RING_2"/>
    <property type="match status" value="1"/>
</dbReference>
<dbReference type="OrthoDB" id="8062037at2759"/>
<dbReference type="InterPro" id="IPR052639">
    <property type="entry name" value="TRAIP_ubiq-protein_ligase"/>
</dbReference>
<dbReference type="SUPFAM" id="SSF57850">
    <property type="entry name" value="RING/U-box"/>
    <property type="match status" value="1"/>
</dbReference>
<accession>V4B1Y7</accession>
<organism evidence="7 8">
    <name type="scientific">Lottia gigantea</name>
    <name type="common">Giant owl limpet</name>
    <dbReference type="NCBI Taxonomy" id="225164"/>
    <lineage>
        <taxon>Eukaryota</taxon>
        <taxon>Metazoa</taxon>
        <taxon>Spiralia</taxon>
        <taxon>Lophotrochozoa</taxon>
        <taxon>Mollusca</taxon>
        <taxon>Gastropoda</taxon>
        <taxon>Patellogastropoda</taxon>
        <taxon>Lottioidea</taxon>
        <taxon>Lottiidae</taxon>
        <taxon>Lottia</taxon>
    </lineage>
</organism>
<dbReference type="HOGENOM" id="CLU_995956_0_0_1"/>
<dbReference type="OMA" id="GHMFHHS"/>
<feature type="compositionally biased region" description="Basic residues" evidence="5">
    <location>
        <begin position="268"/>
        <end position="280"/>
    </location>
</feature>
<dbReference type="Gene3D" id="3.30.40.10">
    <property type="entry name" value="Zinc/RING finger domain, C3HC4 (zinc finger)"/>
    <property type="match status" value="1"/>
</dbReference>
<dbReference type="SMART" id="SM00184">
    <property type="entry name" value="RING"/>
    <property type="match status" value="1"/>
</dbReference>
<dbReference type="RefSeq" id="XP_009066960.1">
    <property type="nucleotide sequence ID" value="XM_009068712.1"/>
</dbReference>
<keyword evidence="2" id="KW-0862">Zinc</keyword>
<keyword evidence="4" id="KW-0175">Coiled coil</keyword>
<dbReference type="GO" id="GO:0005634">
    <property type="term" value="C:nucleus"/>
    <property type="evidence" value="ECO:0007669"/>
    <property type="project" value="TreeGrafter"/>
</dbReference>
<evidence type="ECO:0000256" key="3">
    <source>
        <dbReference type="PROSITE-ProRule" id="PRU00175"/>
    </source>
</evidence>
<dbReference type="PANTHER" id="PTHR46569:SF1">
    <property type="entry name" value="E3 UBIQUITIN-PROTEIN LIGASE RFWD3-RELATED"/>
    <property type="match status" value="1"/>
</dbReference>
<evidence type="ECO:0000256" key="1">
    <source>
        <dbReference type="ARBA" id="ARBA00022771"/>
    </source>
</evidence>
<dbReference type="PANTHER" id="PTHR46569">
    <property type="entry name" value="E3 UBIQUITIN-PROTEIN LIGASE TRAIP"/>
    <property type="match status" value="1"/>
</dbReference>
<evidence type="ECO:0000313" key="7">
    <source>
        <dbReference type="EMBL" id="ESO82314.1"/>
    </source>
</evidence>
<sequence length="280" mass="32672">MRAQCCICSDLFENSDTVNIAAAPCGHTFHEVCLMKWLESSGTCPSCRKVCKRSLVIKKLFFDIDAGDDVSDQSPTKLSNQLGDLKAKVRQYERDKADLLEKQTSFQSQIQSYQVESEIVQNKLKKEKTLNTSLKKEISNYEAQQKYFKTEQEQYRKSLRNLKELQHLQILLSGRLQRFDSLEILNQNGEGSTKQLSRYCAVLKREYEQTKQDKKTFKDQIDKLRRELVSKDRQLTDRIKETSILTEQLTRSEEDLKNVEKEKEGMRKKLSRLKKGFHSP</sequence>
<feature type="coiled-coil region" evidence="4">
    <location>
        <begin position="82"/>
        <end position="144"/>
    </location>
</feature>
<dbReference type="GO" id="GO:0008270">
    <property type="term" value="F:zinc ion binding"/>
    <property type="evidence" value="ECO:0007669"/>
    <property type="project" value="UniProtKB-KW"/>
</dbReference>
<name>V4B1Y7_LOTGI</name>
<dbReference type="GO" id="GO:0016567">
    <property type="term" value="P:protein ubiquitination"/>
    <property type="evidence" value="ECO:0007669"/>
    <property type="project" value="TreeGrafter"/>
</dbReference>
<dbReference type="InterPro" id="IPR001841">
    <property type="entry name" value="Znf_RING"/>
</dbReference>
<dbReference type="GO" id="GO:0090734">
    <property type="term" value="C:site of DNA damage"/>
    <property type="evidence" value="ECO:0007669"/>
    <property type="project" value="TreeGrafter"/>
</dbReference>
<feature type="non-terminal residue" evidence="7">
    <location>
        <position position="280"/>
    </location>
</feature>
<dbReference type="Pfam" id="PF13639">
    <property type="entry name" value="zf-RING_2"/>
    <property type="match status" value="1"/>
</dbReference>